<reference evidence="3" key="1">
    <citation type="submission" date="2017-02" db="EMBL/GenBank/DDBJ databases">
        <authorList>
            <person name="Tafer H."/>
            <person name="Lopandic K."/>
        </authorList>
    </citation>
    <scope>NUCLEOTIDE SEQUENCE [LARGE SCALE GENOMIC DNA]</scope>
    <source>
        <strain evidence="3">CBS 366.77</strain>
    </source>
</reference>
<evidence type="ECO:0000259" key="1">
    <source>
        <dbReference type="PROSITE" id="PS51388"/>
    </source>
</evidence>
<keyword evidence="3" id="KW-1185">Reference proteome</keyword>
<organism evidence="2 3">
    <name type="scientific">Aspergillus sclerotialis</name>
    <dbReference type="NCBI Taxonomy" id="2070753"/>
    <lineage>
        <taxon>Eukaryota</taxon>
        <taxon>Fungi</taxon>
        <taxon>Dikarya</taxon>
        <taxon>Ascomycota</taxon>
        <taxon>Pezizomycotina</taxon>
        <taxon>Eurotiomycetes</taxon>
        <taxon>Eurotiomycetidae</taxon>
        <taxon>Eurotiales</taxon>
        <taxon>Aspergillaceae</taxon>
        <taxon>Aspergillus</taxon>
        <taxon>Aspergillus subgen. Polypaecilum</taxon>
    </lineage>
</organism>
<dbReference type="AlphaFoldDB" id="A0A3A2ZIA6"/>
<dbReference type="STRING" id="2070753.A0A3A2ZIA6"/>
<sequence>MSEEHMIKIDIYTWIRSIDRDSRGAELPGTVHPKVLMSMFCEQSLPWESIAEAYVTKLETQLCCKEEAAMANAMEQLRTLLKDERRGPLQTVNHYFADNLAAISGGTLPIKARKKRSNDDQAVDDIHDILKSFYKVAMKRFNDNVVVQVVERCILGDEGAFQALIPDIIGDMSDRAFEDIAGENYAISSARNELVSKIDRFQRGLEITRQRMIQHHQAENMLTLRLVAKGRSMPEFDDTGRLFHVMKVSSYRTKMFIGSVKGCLHHVKPQYQCL</sequence>
<feature type="domain" description="GED" evidence="1">
    <location>
        <begin position="123"/>
        <end position="216"/>
    </location>
</feature>
<comment type="caution">
    <text evidence="2">The sequence shown here is derived from an EMBL/GenBank/DDBJ whole genome shotgun (WGS) entry which is preliminary data.</text>
</comment>
<proteinExistence type="predicted"/>
<dbReference type="EMBL" id="MVGC01000453">
    <property type="protein sequence ID" value="RJE19074.1"/>
    <property type="molecule type" value="Genomic_DNA"/>
</dbReference>
<gene>
    <name evidence="2" type="ORF">PHISCL_08582</name>
</gene>
<dbReference type="InterPro" id="IPR020850">
    <property type="entry name" value="GED_dom"/>
</dbReference>
<evidence type="ECO:0000313" key="3">
    <source>
        <dbReference type="Proteomes" id="UP000266188"/>
    </source>
</evidence>
<dbReference type="PROSITE" id="PS51388">
    <property type="entry name" value="GED"/>
    <property type="match status" value="1"/>
</dbReference>
<evidence type="ECO:0000313" key="2">
    <source>
        <dbReference type="EMBL" id="RJE19074.1"/>
    </source>
</evidence>
<dbReference type="Proteomes" id="UP000266188">
    <property type="component" value="Unassembled WGS sequence"/>
</dbReference>
<name>A0A3A2ZIA6_9EURO</name>
<protein>
    <submittedName>
        <fullName evidence="2">DYNc</fullName>
    </submittedName>
</protein>
<dbReference type="OrthoDB" id="415706at2759"/>
<accession>A0A3A2ZIA6</accession>